<organism evidence="2 3">
    <name type="scientific">Agrocybe pediades</name>
    <dbReference type="NCBI Taxonomy" id="84607"/>
    <lineage>
        <taxon>Eukaryota</taxon>
        <taxon>Fungi</taxon>
        <taxon>Dikarya</taxon>
        <taxon>Basidiomycota</taxon>
        <taxon>Agaricomycotina</taxon>
        <taxon>Agaricomycetes</taxon>
        <taxon>Agaricomycetidae</taxon>
        <taxon>Agaricales</taxon>
        <taxon>Agaricineae</taxon>
        <taxon>Strophariaceae</taxon>
        <taxon>Agrocybe</taxon>
    </lineage>
</organism>
<accession>A0A8H4VIX8</accession>
<protein>
    <submittedName>
        <fullName evidence="2">Uncharacterized protein</fullName>
    </submittedName>
</protein>
<gene>
    <name evidence="2" type="ORF">D9613_012331</name>
</gene>
<proteinExistence type="predicted"/>
<feature type="region of interest" description="Disordered" evidence="1">
    <location>
        <begin position="813"/>
        <end position="833"/>
    </location>
</feature>
<feature type="region of interest" description="Disordered" evidence="1">
    <location>
        <begin position="656"/>
        <end position="679"/>
    </location>
</feature>
<evidence type="ECO:0000313" key="3">
    <source>
        <dbReference type="Proteomes" id="UP000521872"/>
    </source>
</evidence>
<feature type="compositionally biased region" description="Polar residues" evidence="1">
    <location>
        <begin position="450"/>
        <end position="459"/>
    </location>
</feature>
<comment type="caution">
    <text evidence="2">The sequence shown here is derived from an EMBL/GenBank/DDBJ whole genome shotgun (WGS) entry which is preliminary data.</text>
</comment>
<feature type="region of interest" description="Disordered" evidence="1">
    <location>
        <begin position="715"/>
        <end position="736"/>
    </location>
</feature>
<dbReference type="Proteomes" id="UP000521872">
    <property type="component" value="Unassembled WGS sequence"/>
</dbReference>
<feature type="compositionally biased region" description="Low complexity" evidence="1">
    <location>
        <begin position="818"/>
        <end position="833"/>
    </location>
</feature>
<feature type="region of interest" description="Disordered" evidence="1">
    <location>
        <begin position="416"/>
        <end position="459"/>
    </location>
</feature>
<name>A0A8H4VIX8_9AGAR</name>
<dbReference type="EMBL" id="JAACJL010000061">
    <property type="protein sequence ID" value="KAF4609555.1"/>
    <property type="molecule type" value="Genomic_DNA"/>
</dbReference>
<evidence type="ECO:0000313" key="2">
    <source>
        <dbReference type="EMBL" id="KAF4609555.1"/>
    </source>
</evidence>
<dbReference type="AlphaFoldDB" id="A0A8H4VIX8"/>
<keyword evidence="3" id="KW-1185">Reference proteome</keyword>
<reference evidence="2 3" key="1">
    <citation type="submission" date="2019-12" db="EMBL/GenBank/DDBJ databases">
        <authorList>
            <person name="Floudas D."/>
            <person name="Bentzer J."/>
            <person name="Ahren D."/>
            <person name="Johansson T."/>
            <person name="Persson P."/>
            <person name="Tunlid A."/>
        </authorList>
    </citation>
    <scope>NUCLEOTIDE SEQUENCE [LARGE SCALE GENOMIC DNA]</scope>
    <source>
        <strain evidence="2 3">CBS 102.39</strain>
    </source>
</reference>
<sequence>MFLPARGESTAPIFDPDHPRTLRRFFDDLEHLFDAANITDHQQRKRHTTRYVDFDTAELWETISTFSNPSATFSQFQNDVQAFYPECEDYFRYTMQDLDALVTKQHQTTIDTLFDLGEYHRQFLVISSYLMSQEIIQEFEQRRTYARGFPSTLWTRISHRLQLRMPDHFPSTPYPIDDVFDAATWVLQHGSSLSPSASPAIASVSDASPLIVTPSTPASQPDIRSLFSKFTKSIVDAIASSTSDPSTRMTDCDFCGGEHFIRDCDAATEYIQLGKCKRNIDGKITLPSGAFVPRYIPGTLLRDRIDEWHRRNPGPVQSNLFHSISTASSAQASISATITTTAATSTSTDRASQPAKEDRIATLQAEIRALRSKIPQTVQPGAFPFHRSIDIATLPTSTSSSDIDYNIASLFDPADTSDDTSARHLKGYEPPTTPTFGSKAPVSKKKAAPQQTKASTDTSDTAIGTFQRSLDCPITISTSQLLLTAPDIRKQYFDATRPATRPIADPSAATALRNSDIDIETRPSDTAHIAIAPLVDMFYANVVLSPSQHLQSPSSPVTVSSSIDIDFTSFDAETDIATTPESGFAFSSPIQAPSSDFDKYQPLVSPEHRFDHRPSIAQIPQSPQRFQSSCRRSITRRHRFKSLLRLFSSSHRRIAPHRFSFRRQPSKPRRHRSTLRPRRFPPRLRSHRRIFALRRRLTPSPFRFTSQPVASFIEPPQNTLSTPLRPPVDPTLQDRPPRARLRHSIASTRRPSRRYHLRHHIPSSRRPIAALLSLLDPTASLRQVTDSFYHFDVTSFVSTYFSPSIPRFDVVDTPFDRTQTPSQPSTLTQAAPG</sequence>
<evidence type="ECO:0000256" key="1">
    <source>
        <dbReference type="SAM" id="MobiDB-lite"/>
    </source>
</evidence>